<accession>A0A372L9B6</accession>
<dbReference type="Pfam" id="PF13556">
    <property type="entry name" value="HTH_30"/>
    <property type="match status" value="1"/>
</dbReference>
<dbReference type="AlphaFoldDB" id="A0A372L9B6"/>
<dbReference type="InterPro" id="IPR025736">
    <property type="entry name" value="PucR_C-HTH_dom"/>
</dbReference>
<dbReference type="PANTHER" id="PTHR33744">
    <property type="entry name" value="CARBOHYDRATE DIACID REGULATOR"/>
    <property type="match status" value="1"/>
</dbReference>
<evidence type="ECO:0000313" key="3">
    <source>
        <dbReference type="Proteomes" id="UP000262939"/>
    </source>
</evidence>
<protein>
    <recommendedName>
        <fullName evidence="1">PucR C-terminal helix-turn-helix domain-containing protein</fullName>
    </recommendedName>
</protein>
<feature type="domain" description="PucR C-terminal helix-turn-helix" evidence="1">
    <location>
        <begin position="235"/>
        <end position="290"/>
    </location>
</feature>
<organism evidence="2 3">
    <name type="scientific">Peribacillus glennii</name>
    <dbReference type="NCBI Taxonomy" id="2303991"/>
    <lineage>
        <taxon>Bacteria</taxon>
        <taxon>Bacillati</taxon>
        <taxon>Bacillota</taxon>
        <taxon>Bacilli</taxon>
        <taxon>Bacillales</taxon>
        <taxon>Bacillaceae</taxon>
        <taxon>Peribacillus</taxon>
    </lineage>
</organism>
<dbReference type="SUPFAM" id="SSF46689">
    <property type="entry name" value="Homeodomain-like"/>
    <property type="match status" value="1"/>
</dbReference>
<reference evidence="2 3" key="1">
    <citation type="submission" date="2018-08" db="EMBL/GenBank/DDBJ databases">
        <title>Bacillus chawlae sp. nov., Bacillus glennii sp. nov., and Bacillus saganii sp. nov. Isolated from the Vehicle Assembly Building at Kennedy Space Center where the Viking Spacecraft were Assembled.</title>
        <authorList>
            <person name="Seuylemezian A."/>
            <person name="Vaishampayan P."/>
        </authorList>
    </citation>
    <scope>NUCLEOTIDE SEQUENCE [LARGE SCALE GENOMIC DNA]</scope>
    <source>
        <strain evidence="2 3">V44-8</strain>
    </source>
</reference>
<dbReference type="InterPro" id="IPR009057">
    <property type="entry name" value="Homeodomain-like_sf"/>
</dbReference>
<dbReference type="InterPro" id="IPR042070">
    <property type="entry name" value="PucR_C-HTH_sf"/>
</dbReference>
<sequence length="295" mass="34025">MLKNLLNKFPDAVFHKGDCSNPELYIWFQDDDGTSLGIPKTDLTQEEIKLLQVLFSGEAPNERNTAFSNKQWSDYLYQDHMELPLTSWDQVRFTQFTISGGGFPHEEFEEAFLSFVPEDTLLIWNNDFTGVLIEGNTHDNPGLHEFIPVISTLQGDFYVKMNIFSGNFHAVNNQLHYHFTMESDCFAKSRLHLPDLKVSTLPEVFPFLFLTGQSTGDKEWYAEQLLGETLEDQELIQTVKIYVEHNSNASSASKALYIHRNSLQYRIDKFTEKTGLDIRSFRHALTAYLIILLHK</sequence>
<dbReference type="Proteomes" id="UP000262939">
    <property type="component" value="Unassembled WGS sequence"/>
</dbReference>
<dbReference type="RefSeq" id="WP_117323545.1">
    <property type="nucleotide sequence ID" value="NZ_QVTD01000011.1"/>
</dbReference>
<name>A0A372L9B6_9BACI</name>
<keyword evidence="3" id="KW-1185">Reference proteome</keyword>
<dbReference type="OrthoDB" id="9792148at2"/>
<dbReference type="Gene3D" id="1.10.10.2840">
    <property type="entry name" value="PucR C-terminal helix-turn-helix domain"/>
    <property type="match status" value="1"/>
</dbReference>
<dbReference type="EMBL" id="QVTD01000011">
    <property type="protein sequence ID" value="RFU62087.1"/>
    <property type="molecule type" value="Genomic_DNA"/>
</dbReference>
<comment type="caution">
    <text evidence="2">The sequence shown here is derived from an EMBL/GenBank/DDBJ whole genome shotgun (WGS) entry which is preliminary data.</text>
</comment>
<dbReference type="PANTHER" id="PTHR33744:SF15">
    <property type="entry name" value="CARBOHYDRATE DIACID REGULATOR"/>
    <property type="match status" value="1"/>
</dbReference>
<evidence type="ECO:0000259" key="1">
    <source>
        <dbReference type="Pfam" id="PF13556"/>
    </source>
</evidence>
<evidence type="ECO:0000313" key="2">
    <source>
        <dbReference type="EMBL" id="RFU62087.1"/>
    </source>
</evidence>
<gene>
    <name evidence="2" type="ORF">D0466_16015</name>
</gene>
<dbReference type="InterPro" id="IPR051448">
    <property type="entry name" value="CdaR-like_regulators"/>
</dbReference>
<proteinExistence type="predicted"/>